<proteinExistence type="predicted"/>
<evidence type="ECO:0000313" key="1">
    <source>
        <dbReference type="EMBL" id="GGP18104.1"/>
    </source>
</evidence>
<dbReference type="Pfam" id="PF11720">
    <property type="entry name" value="Inhibitor_I78"/>
    <property type="match status" value="1"/>
</dbReference>
<comment type="caution">
    <text evidence="1">The sequence shown here is derived from an EMBL/GenBank/DDBJ whole genome shotgun (WGS) entry which is preliminary data.</text>
</comment>
<dbReference type="InterPro" id="IPR021719">
    <property type="entry name" value="Prot_inh_I78"/>
</dbReference>
<evidence type="ECO:0008006" key="3">
    <source>
        <dbReference type="Google" id="ProtNLM"/>
    </source>
</evidence>
<dbReference type="Proteomes" id="UP000637267">
    <property type="component" value="Unassembled WGS sequence"/>
</dbReference>
<dbReference type="PANTHER" id="PTHR39600:SF1">
    <property type="entry name" value="PEPTIDASE INHIBITOR I78 FAMILY PROTEIN"/>
    <property type="match status" value="1"/>
</dbReference>
<dbReference type="PANTHER" id="PTHR39600">
    <property type="entry name" value="PEPTIDASE INHIBITOR I78 FAMILY PROTEIN"/>
    <property type="match status" value="1"/>
</dbReference>
<organism evidence="1 2">
    <name type="scientific">Silvimonas iriomotensis</name>
    <dbReference type="NCBI Taxonomy" id="449662"/>
    <lineage>
        <taxon>Bacteria</taxon>
        <taxon>Pseudomonadati</taxon>
        <taxon>Pseudomonadota</taxon>
        <taxon>Betaproteobacteria</taxon>
        <taxon>Neisseriales</taxon>
        <taxon>Chitinibacteraceae</taxon>
        <taxon>Silvimonas</taxon>
    </lineage>
</organism>
<dbReference type="EMBL" id="BMLX01000001">
    <property type="protein sequence ID" value="GGP18104.1"/>
    <property type="molecule type" value="Genomic_DNA"/>
</dbReference>
<name>A0ABQ2P4Q6_9NEIS</name>
<sequence length="97" mass="9945">MSAGLVLACSLPGCASNPGPASTPAQPEAAAQCHAEAVQARVGQMAAPDQLEALRQQASASVLRVIKPGDAVTMDYNITRLNLEVDETGVIKRVSCG</sequence>
<gene>
    <name evidence="1" type="ORF">GCM10010970_03200</name>
</gene>
<evidence type="ECO:0000313" key="2">
    <source>
        <dbReference type="Proteomes" id="UP000637267"/>
    </source>
</evidence>
<accession>A0ABQ2P4Q6</accession>
<keyword evidence="2" id="KW-1185">Reference proteome</keyword>
<protein>
    <recommendedName>
        <fullName evidence="3">Peptidase inhibitor I78 family protein</fullName>
    </recommendedName>
</protein>
<reference evidence="2" key="1">
    <citation type="journal article" date="2019" name="Int. J. Syst. Evol. Microbiol.">
        <title>The Global Catalogue of Microorganisms (GCM) 10K type strain sequencing project: providing services to taxonomists for standard genome sequencing and annotation.</title>
        <authorList>
            <consortium name="The Broad Institute Genomics Platform"/>
            <consortium name="The Broad Institute Genome Sequencing Center for Infectious Disease"/>
            <person name="Wu L."/>
            <person name="Ma J."/>
        </authorList>
    </citation>
    <scope>NUCLEOTIDE SEQUENCE [LARGE SCALE GENOMIC DNA]</scope>
    <source>
        <strain evidence="2">CGMCC 1.8859</strain>
    </source>
</reference>
<dbReference type="Gene3D" id="3.30.10.10">
    <property type="entry name" value="Trypsin Inhibitor V, subunit A"/>
    <property type="match status" value="1"/>
</dbReference>